<feature type="chain" id="PRO_5009184355" description="AMIN domain-containing protein" evidence="4">
    <location>
        <begin position="18"/>
        <end position="939"/>
    </location>
</feature>
<dbReference type="Pfam" id="PF00263">
    <property type="entry name" value="Secretin"/>
    <property type="match status" value="1"/>
</dbReference>
<comment type="subcellular location">
    <subcellularLocation>
        <location evidence="2">Cell outer membrane</location>
    </subcellularLocation>
</comment>
<keyword evidence="4" id="KW-0732">Signal</keyword>
<evidence type="ECO:0008006" key="9">
    <source>
        <dbReference type="Google" id="ProtNLM"/>
    </source>
</evidence>
<feature type="domain" description="AMIN" evidence="7">
    <location>
        <begin position="25"/>
        <end position="104"/>
    </location>
</feature>
<feature type="domain" description="NolW-like" evidence="6">
    <location>
        <begin position="384"/>
        <end position="423"/>
    </location>
</feature>
<feature type="region of interest" description="Disordered" evidence="3">
    <location>
        <begin position="913"/>
        <end position="939"/>
    </location>
</feature>
<reference evidence="8" key="1">
    <citation type="submission" date="2016-09" db="EMBL/GenBank/DDBJ databases">
        <title>Draft genome of thermotolerant cyanobacterium Desertifilum sp. strain IPPAS B-1220.</title>
        <authorList>
            <person name="Sinetova M.A."/>
            <person name="Bolakhan K."/>
            <person name="Zayadan B.K."/>
            <person name="Mironov K.S."/>
            <person name="Ustinova V."/>
            <person name="Kupriyanova E.V."/>
            <person name="Sidorov R.A."/>
            <person name="Skrypnik A.N."/>
            <person name="Gogoleva N.E."/>
            <person name="Gogolev Y.V."/>
            <person name="Los D.A."/>
        </authorList>
    </citation>
    <scope>NUCLEOTIDE SEQUENCE [LARGE SCALE GENOMIC DNA]</scope>
    <source>
        <strain evidence="8">IPPAS B-1220</strain>
    </source>
</reference>
<feature type="signal peptide" evidence="4">
    <location>
        <begin position="1"/>
        <end position="17"/>
    </location>
</feature>
<dbReference type="GO" id="GO:0009306">
    <property type="term" value="P:protein secretion"/>
    <property type="evidence" value="ECO:0007669"/>
    <property type="project" value="InterPro"/>
</dbReference>
<proteinExistence type="inferred from homology"/>
<keyword evidence="2" id="KW-0813">Transport</keyword>
<comment type="similarity">
    <text evidence="1">Belongs to the bacterial secretin family.</text>
</comment>
<evidence type="ECO:0000313" key="8">
    <source>
        <dbReference type="EMBL" id="OEJ74931.1"/>
    </source>
</evidence>
<evidence type="ECO:0000256" key="1">
    <source>
        <dbReference type="RuleBase" id="RU004003"/>
    </source>
</evidence>
<dbReference type="PANTHER" id="PTHR30332:SF17">
    <property type="entry name" value="TYPE IV PILIATION SYSTEM PROTEIN DR_0774-RELATED"/>
    <property type="match status" value="1"/>
</dbReference>
<comment type="caution">
    <text evidence="8">The sequence shown here is derived from an EMBL/GenBank/DDBJ whole genome shotgun (WGS) entry which is preliminary data.</text>
</comment>
<dbReference type="InterPro" id="IPR004846">
    <property type="entry name" value="T2SS/T3SS_dom"/>
</dbReference>
<dbReference type="AlphaFoldDB" id="A0A1E5QK12"/>
<dbReference type="STRING" id="1781255.BH720_11970"/>
<dbReference type="InterPro" id="IPR005644">
    <property type="entry name" value="NolW-like"/>
</dbReference>
<evidence type="ECO:0000256" key="4">
    <source>
        <dbReference type="SAM" id="SignalP"/>
    </source>
</evidence>
<protein>
    <recommendedName>
        <fullName evidence="9">AMIN domain-containing protein</fullName>
    </recommendedName>
</protein>
<evidence type="ECO:0000259" key="7">
    <source>
        <dbReference type="Pfam" id="PF11741"/>
    </source>
</evidence>
<evidence type="ECO:0000259" key="5">
    <source>
        <dbReference type="Pfam" id="PF00263"/>
    </source>
</evidence>
<feature type="domain" description="Type II/III secretion system secretin-like" evidence="5">
    <location>
        <begin position="741"/>
        <end position="909"/>
    </location>
</feature>
<gene>
    <name evidence="8" type="ORF">BH720_11970</name>
</gene>
<evidence type="ECO:0000256" key="3">
    <source>
        <dbReference type="SAM" id="MobiDB-lite"/>
    </source>
</evidence>
<dbReference type="InterPro" id="IPR021731">
    <property type="entry name" value="AMIN_dom"/>
</dbReference>
<dbReference type="GO" id="GO:0015627">
    <property type="term" value="C:type II protein secretion system complex"/>
    <property type="evidence" value="ECO:0007669"/>
    <property type="project" value="TreeGrafter"/>
</dbReference>
<evidence type="ECO:0000256" key="2">
    <source>
        <dbReference type="RuleBase" id="RU004004"/>
    </source>
</evidence>
<dbReference type="PANTHER" id="PTHR30332">
    <property type="entry name" value="PROBABLE GENERAL SECRETION PATHWAY PROTEIN D"/>
    <property type="match status" value="1"/>
</dbReference>
<dbReference type="GO" id="GO:0009279">
    <property type="term" value="C:cell outer membrane"/>
    <property type="evidence" value="ECO:0007669"/>
    <property type="project" value="UniProtKB-SubCell"/>
</dbReference>
<dbReference type="Pfam" id="PF11741">
    <property type="entry name" value="AMIN"/>
    <property type="match status" value="1"/>
</dbReference>
<feature type="compositionally biased region" description="Polar residues" evidence="3">
    <location>
        <begin position="920"/>
        <end position="939"/>
    </location>
</feature>
<dbReference type="EMBL" id="MJGC01000058">
    <property type="protein sequence ID" value="OEJ74931.1"/>
    <property type="molecule type" value="Genomic_DNA"/>
</dbReference>
<dbReference type="InterPro" id="IPR050810">
    <property type="entry name" value="Bact_Secretion_Sys_Channel"/>
</dbReference>
<accession>A0A1E5QK12</accession>
<dbReference type="Pfam" id="PF03958">
    <property type="entry name" value="Secretin_N"/>
    <property type="match status" value="1"/>
</dbReference>
<evidence type="ECO:0000259" key="6">
    <source>
        <dbReference type="Pfam" id="PF03958"/>
    </source>
</evidence>
<name>A0A1E5QK12_9CYAN</name>
<organism evidence="8">
    <name type="scientific">Desertifilum tharense IPPAS B-1220</name>
    <dbReference type="NCBI Taxonomy" id="1781255"/>
    <lineage>
        <taxon>Bacteria</taxon>
        <taxon>Bacillati</taxon>
        <taxon>Cyanobacteriota</taxon>
        <taxon>Cyanophyceae</taxon>
        <taxon>Desertifilales</taxon>
        <taxon>Desertifilaceae</taxon>
        <taxon>Desertifilum</taxon>
    </lineage>
</organism>
<sequence length="939" mass="98936">MLIGGALTVLVAQPAWAAPTQITGVRINPTSTGIDLILETQAGDRPQVFAVPRGNSWVADVINAQLRVPEGTTFTRTNPAPGIASISIAPLDTNSVRVTITATDQAISGEVIRREATGIAFSISTGASAAVPPQIAPAPQPPVTQAPAVPLPGIQNGAPILPPSAQVVPPFLPRAIAPPVGDIAVSNIDATPGAVDLGVAELVPRLVLRDAPVRDVLALLARVANLNVAFAEGEALATPAAPGATGTGGDATISLDIENEPVQDVFNYVLRVTGLQSNRVGRTIFIGRNLPTGAQDLVMRTLRLNQLKATMAETNIESTMQTNVGIGSGVAAGGSQSTIARTVNQSRSVPMRGGLQMLELLGANGGGTEQAQAAAAPGANYNLLRGLQVTADGRTNSITLLGPPRLVDIATSYLRQHDVRQRQVAVNVRIVEVNLLNQDNVGASFSFGIADSFFSVDQGQLTANFGQVQPPNTTTVRTNQFGRPIVENPLSGVDPFLNPQGTQLQRDPFTGEFVPVQPNQPGTIFGPGGSPTRPGITGISPQQLPAGASPTLYLDAQGFPRPTNELTIGGGAIPPLINPEGNLVQVRPLQVPIAPQPGTAAQPPLYFDFQGNPRLASQLAAPTPGATQFQGFTGSIPPLLSPTGDPVQARAFQAGTNPVTGQPFQEPLFLDVSGVPRSIRDLTLTGGPFRPLFEQNELVQVGLETGLVPFIGQAAQFAYQLPQVFQYPRQFLAQLRAQVLEDNAKILTDPTLIVQEGSQAQVNLTQGIFTGFRSVITVPTQGPAIQTQEPTTGEAGIILNIAVDQVDDNGFVNMSVSPEVSSPGERILNPNGTLATQLINRRRLETGNVRLRDGQTLILTGIIQDQDRETVTKVPILGDLPIIGSLFRQRSSDNRRTEVIILVTPEIIDDSENANFGYGSVTSPQMQRTLQQSGMSPRR</sequence>